<dbReference type="Pfam" id="PF10009">
    <property type="entry name" value="DUF2252"/>
    <property type="match status" value="1"/>
</dbReference>
<dbReference type="Proteomes" id="UP000646053">
    <property type="component" value="Unassembled WGS sequence"/>
</dbReference>
<evidence type="ECO:0000313" key="2">
    <source>
        <dbReference type="Proteomes" id="UP000646053"/>
    </source>
</evidence>
<comment type="caution">
    <text evidence="1">The sequence shown here is derived from an EMBL/GenBank/DDBJ whole genome shotgun (WGS) entry which is preliminary data.</text>
</comment>
<dbReference type="InterPro" id="IPR018721">
    <property type="entry name" value="DUF2252"/>
</dbReference>
<dbReference type="PANTHER" id="PTHR39441">
    <property type="entry name" value="DUF2252 DOMAIN-CONTAINING PROTEIN"/>
    <property type="match status" value="1"/>
</dbReference>
<evidence type="ECO:0000313" key="1">
    <source>
        <dbReference type="EMBL" id="NDJ16532.1"/>
    </source>
</evidence>
<dbReference type="AlphaFoldDB" id="A0A8J8CLV7"/>
<sequence length="402" mass="44723">MTERDVVAQIQAFNKGRHPQALILKYKAMAKNAFGFLRGTCHLFYQDLPAALPVFQKAPLTWSCGDLHFQNFGSFRGDDRLVYFDVNDFDEALLAPCTWDISRFLTSILVGAHTLGVTDEDAQALCQCFLKTYTAALATGKASTVHGTTATGLVKDLLKHLKTRSRKQFLDERTIVKGKTRSLKLIPDKTLAIRDCDRTRITTLINTWAAHQSDPQFFNVLDVAYRIAGTGSLGLERYSVLVEGSSHGNCLLDLKAARPSSLQPYAQFPQPIWGSEAERITAIQFRFQESAPALLNPLTLADKSTVKSFVLRELQPTADRVDLNQWKGKIKRLQNVVETMAEVTAWGQLRSGGRQGSAIADTLIAFAEDPVWHPPILDYARSYAAQVEADYQIAQSAWNDLA</sequence>
<dbReference type="EMBL" id="WVIE01000004">
    <property type="protein sequence ID" value="NDJ16532.1"/>
    <property type="molecule type" value="Genomic_DNA"/>
</dbReference>
<dbReference type="PANTHER" id="PTHR39441:SF1">
    <property type="entry name" value="DUF2252 DOMAIN-CONTAINING PROTEIN"/>
    <property type="match status" value="1"/>
</dbReference>
<reference evidence="1" key="1">
    <citation type="submission" date="2019-12" db="EMBL/GenBank/DDBJ databases">
        <title>High-Quality draft genome sequences of three cyanobacteria isolated from the limestone walls of the Old Cathedral of Coimbra.</title>
        <authorList>
            <person name="Tiago I."/>
            <person name="Soares F."/>
            <person name="Portugal A."/>
        </authorList>
    </citation>
    <scope>NUCLEOTIDE SEQUENCE</scope>
    <source>
        <strain evidence="1">A</strain>
    </source>
</reference>
<protein>
    <submittedName>
        <fullName evidence="1">DUF2252 domain-containing protein</fullName>
    </submittedName>
</protein>
<dbReference type="RefSeq" id="WP_162422054.1">
    <property type="nucleotide sequence ID" value="NZ_WVIE01000004.1"/>
</dbReference>
<organism evidence="1 2">
    <name type="scientific">Myxacorys almedinensis A</name>
    <dbReference type="NCBI Taxonomy" id="2690445"/>
    <lineage>
        <taxon>Bacteria</taxon>
        <taxon>Bacillati</taxon>
        <taxon>Cyanobacteriota</taxon>
        <taxon>Cyanophyceae</taxon>
        <taxon>Leptolyngbyales</taxon>
        <taxon>Leptolyngbyaceae</taxon>
        <taxon>Myxacorys</taxon>
        <taxon>Myxacorys almedinensis</taxon>
    </lineage>
</organism>
<proteinExistence type="predicted"/>
<accession>A0A8J8CLV7</accession>
<gene>
    <name evidence="1" type="ORF">GS601_04365</name>
</gene>
<name>A0A8J8CLV7_9CYAN</name>
<keyword evidence="2" id="KW-1185">Reference proteome</keyword>